<dbReference type="RefSeq" id="WP_316782054.1">
    <property type="nucleotide sequence ID" value="NZ_JASMWN010000030.1"/>
</dbReference>
<accession>A0ABU3VKR5</accession>
<protein>
    <submittedName>
        <fullName evidence="1">Uncharacterized protein</fullName>
    </submittedName>
</protein>
<organism evidence="1 2">
    <name type="scientific">Sedimentitalea todarodis</name>
    <dbReference type="NCBI Taxonomy" id="1631240"/>
    <lineage>
        <taxon>Bacteria</taxon>
        <taxon>Pseudomonadati</taxon>
        <taxon>Pseudomonadota</taxon>
        <taxon>Alphaproteobacteria</taxon>
        <taxon>Rhodobacterales</taxon>
        <taxon>Paracoccaceae</taxon>
        <taxon>Sedimentitalea</taxon>
    </lineage>
</organism>
<name>A0ABU3VKR5_9RHOB</name>
<evidence type="ECO:0000313" key="2">
    <source>
        <dbReference type="Proteomes" id="UP001255416"/>
    </source>
</evidence>
<dbReference type="Proteomes" id="UP001255416">
    <property type="component" value="Unassembled WGS sequence"/>
</dbReference>
<reference evidence="2" key="1">
    <citation type="submission" date="2023-05" db="EMBL/GenBank/DDBJ databases">
        <title>Sedimentitalea sp. nov. JM2-8.</title>
        <authorList>
            <person name="Huang J."/>
        </authorList>
    </citation>
    <scope>NUCLEOTIDE SEQUENCE [LARGE SCALE GENOMIC DNA]</scope>
    <source>
        <strain evidence="2">KHS03</strain>
    </source>
</reference>
<keyword evidence="2" id="KW-1185">Reference proteome</keyword>
<sequence>MPGPVPIRRSQLQGWRITCPICGGWLYNGTRADDSKALAPYRDAALQGEKLLNDEAEGGIPSWGSPMELARLLLIRRISWPLPREDDLWRYRVLGVLIPEFDAILATLTSFHHSPKHPILPLHVRPALLAGVAIVHRSGPEMLRMLQWHTFGPTRNKFIQATDHLVSPVIEWGPPQQMQLI</sequence>
<dbReference type="EMBL" id="JASMWN010000030">
    <property type="protein sequence ID" value="MDU9006761.1"/>
    <property type="molecule type" value="Genomic_DNA"/>
</dbReference>
<evidence type="ECO:0000313" key="1">
    <source>
        <dbReference type="EMBL" id="MDU9006761.1"/>
    </source>
</evidence>
<gene>
    <name evidence="1" type="ORF">QO231_23265</name>
</gene>
<comment type="caution">
    <text evidence="1">The sequence shown here is derived from an EMBL/GenBank/DDBJ whole genome shotgun (WGS) entry which is preliminary data.</text>
</comment>
<proteinExistence type="predicted"/>